<feature type="signal peptide" evidence="1">
    <location>
        <begin position="1"/>
        <end position="21"/>
    </location>
</feature>
<evidence type="ECO:0000313" key="2">
    <source>
        <dbReference type="Proteomes" id="UP000887566"/>
    </source>
</evidence>
<proteinExistence type="predicted"/>
<evidence type="ECO:0000313" key="3">
    <source>
        <dbReference type="WBParaSite" id="PSAMB.scaffold284size59213.g4353.t1"/>
    </source>
</evidence>
<evidence type="ECO:0000256" key="1">
    <source>
        <dbReference type="SAM" id="SignalP"/>
    </source>
</evidence>
<dbReference type="WBParaSite" id="PSAMB.scaffold284size59213.g4353.t1">
    <property type="protein sequence ID" value="PSAMB.scaffold284size59213.g4353.t1"/>
    <property type="gene ID" value="PSAMB.scaffold284size59213.g4353"/>
</dbReference>
<keyword evidence="1" id="KW-0732">Signal</keyword>
<dbReference type="Proteomes" id="UP000887566">
    <property type="component" value="Unplaced"/>
</dbReference>
<name>A0A914W1Y9_9BILA</name>
<reference evidence="3" key="1">
    <citation type="submission" date="2022-11" db="UniProtKB">
        <authorList>
            <consortium name="WormBaseParasite"/>
        </authorList>
    </citation>
    <scope>IDENTIFICATION</scope>
</reference>
<feature type="chain" id="PRO_5037575665" evidence="1">
    <location>
        <begin position="22"/>
        <end position="287"/>
    </location>
</feature>
<accession>A0A914W1Y9</accession>
<sequence length="287" mass="29779">MTGWIFVLVVVAAVSVEHARACQPLLQPARLRKQKAEKQAVLSSTKEEPNFDWKDMEEKKPEPANITTVLPSTATVEAMCVEDGNCTKDADCLGGVCRTDSQTCRCACDVGRRCEVDSQCGLGGVCGGDVTGGCVCGCVHLRQCTEFTHCGGHKKNSCSSKCIGEQGVARICDTKTTCARGTQCMSGVCLGGGRLLDNGETVGVSCTTETADSDCAGIGTQTCIQDEGVCIQHANAALIGEFNCTTEGISAVFGFPTCVSGDKQAIVCGGGNMCASGAHCGLCDCNL</sequence>
<protein>
    <submittedName>
        <fullName evidence="3">Uncharacterized protein</fullName>
    </submittedName>
</protein>
<keyword evidence="2" id="KW-1185">Reference proteome</keyword>
<organism evidence="2 3">
    <name type="scientific">Plectus sambesii</name>
    <dbReference type="NCBI Taxonomy" id="2011161"/>
    <lineage>
        <taxon>Eukaryota</taxon>
        <taxon>Metazoa</taxon>
        <taxon>Ecdysozoa</taxon>
        <taxon>Nematoda</taxon>
        <taxon>Chromadorea</taxon>
        <taxon>Plectida</taxon>
        <taxon>Plectina</taxon>
        <taxon>Plectoidea</taxon>
        <taxon>Plectidae</taxon>
        <taxon>Plectus</taxon>
    </lineage>
</organism>
<dbReference type="AlphaFoldDB" id="A0A914W1Y9"/>